<dbReference type="PROSITE" id="PS00330">
    <property type="entry name" value="HEMOLYSIN_CALCIUM"/>
    <property type="match status" value="3"/>
</dbReference>
<dbReference type="InterPro" id="IPR011049">
    <property type="entry name" value="Serralysin-like_metalloprot_C"/>
</dbReference>
<dbReference type="Pfam" id="PF17803">
    <property type="entry name" value="Cadherin_4"/>
    <property type="match status" value="1"/>
</dbReference>
<accession>A0A495B7M1</accession>
<dbReference type="PANTHER" id="PTHR38340:SF1">
    <property type="entry name" value="S-LAYER PROTEIN"/>
    <property type="match status" value="1"/>
</dbReference>
<feature type="domain" description="RapA2 cadherin-like" evidence="3">
    <location>
        <begin position="23"/>
        <end position="107"/>
    </location>
</feature>
<comment type="subcellular location">
    <subcellularLocation>
        <location evidence="1">Secreted</location>
    </subcellularLocation>
</comment>
<dbReference type="InterPro" id="IPR001343">
    <property type="entry name" value="Hemolysn_Ca-bd"/>
</dbReference>
<dbReference type="SUPFAM" id="SSF51120">
    <property type="entry name" value="beta-Roll"/>
    <property type="match status" value="2"/>
</dbReference>
<evidence type="ECO:0000259" key="4">
    <source>
        <dbReference type="Pfam" id="PF17892"/>
    </source>
</evidence>
<proteinExistence type="predicted"/>
<dbReference type="NCBIfam" id="TIGR03661">
    <property type="entry name" value="T1SS_VCA0849"/>
    <property type="match status" value="1"/>
</dbReference>
<keyword evidence="2" id="KW-0964">Secreted</keyword>
<dbReference type="AlphaFoldDB" id="A0A495B7M1"/>
<evidence type="ECO:0000256" key="1">
    <source>
        <dbReference type="ARBA" id="ARBA00004613"/>
    </source>
</evidence>
<dbReference type="RefSeq" id="WP_120810957.1">
    <property type="nucleotide sequence ID" value="NZ_RBID01000016.1"/>
</dbReference>
<gene>
    <name evidence="5" type="ORF">C8E02_2416</name>
</gene>
<evidence type="ECO:0000313" key="6">
    <source>
        <dbReference type="Proteomes" id="UP000279384"/>
    </source>
</evidence>
<protein>
    <submittedName>
        <fullName evidence="5">Putative secreted protein (Type I secretion substrate)</fullName>
    </submittedName>
</protein>
<dbReference type="InterPro" id="IPR008964">
    <property type="entry name" value="Invasin/intimin_cell_adhesion"/>
</dbReference>
<dbReference type="InterPro" id="IPR018511">
    <property type="entry name" value="Hemolysin-typ_Ca-bd_CS"/>
</dbReference>
<dbReference type="Proteomes" id="UP000279384">
    <property type="component" value="Unassembled WGS sequence"/>
</dbReference>
<sequence length="929" mass="95494">NYHGAVPLVSYTVSDGVSSDSSTLSISVTPVDDKGVAGIDSNTTLEDTAVSGNVLDNDRDIDSNLTVAGFSVDINGDGTTESFTAGQTATINGVGTLTLGSDGGYIFAPAGNWSGAVPAVTYTTNTGTSATLNIDVTPVADKPALTINNYQTVASMNFEDVALPSQGYSETIQINTISGTSTVGTWSTWNGSGYVEVGKEGIYQGGSSSNKVMEIEAATGDKTLYADIQVEAGRFYELDFDVAARNGHIASSGMSVSLVKLDASGNPVTGSSVVLYTFSPTDSSWHNVTENWTAEASGTYRLIFTSTDSGNSYGALLDNITFSAVENKGYENSFFSLGDINTALTDTDGSEELAVEISGLPVGAVLKDGAGHELTVGTNGKLDVTGWSLTTLQIQVDQPGNYTLTVTSTSSEVVNGSVVDSDSSQANFTITVLDVANFTDANEVVTMAEDGVLGGSVLTGTSSIEGAVTVSSFSIGGGSYAAGQTATVANIGTLKVNADGSYVFTPVKDFNGPVPTVNYVVTDGKTTDASTLNITVTAVEDTPVSYSSGNSGAYWLMNYTSNANEFDMKVKNGTMTLAVGESLHWDILVTDSDQNATLTLINKSLPSGATLSSERLYAENGEVMLRVYLTVTGNSAITLSQDNQFTIDVNGASGKALLINSDEYVGVHPNNEYDYSTQFDNGNASQWDDTDWLSSNVRGGELATSSSSQTGQTVSYGNGEDIAYGATGGDSLSGGADNDFIDGRAGNDTLHGDTGNDVVLGGHGNDTLYGDAGNDYLDGGRGSDALYGGSGNDVLKGGADSDTLVGGAGNDTLTGGTGIDTFKWALGDAGAVGSAARDSITDFKAGVGGDVLDLKDLLQGENSSNLSNYLHFDKDAAGNAVVQISSSGNVVGGFDQAITLEGVKLSDLGAGDANIINNLLANGNLKVDL</sequence>
<dbReference type="PRINTS" id="PR00313">
    <property type="entry name" value="CABNDNGRPT"/>
</dbReference>
<dbReference type="GO" id="GO:0005576">
    <property type="term" value="C:extracellular region"/>
    <property type="evidence" value="ECO:0007669"/>
    <property type="project" value="UniProtKB-SubCell"/>
</dbReference>
<organism evidence="5 6">
    <name type="scientific">Vogesella indigofera</name>
    <name type="common">Pseudomonas indigofera</name>
    <dbReference type="NCBI Taxonomy" id="45465"/>
    <lineage>
        <taxon>Bacteria</taxon>
        <taxon>Pseudomonadati</taxon>
        <taxon>Pseudomonadota</taxon>
        <taxon>Betaproteobacteria</taxon>
        <taxon>Neisseriales</taxon>
        <taxon>Chromobacteriaceae</taxon>
        <taxon>Vogesella</taxon>
    </lineage>
</organism>
<dbReference type="Gene3D" id="2.60.40.1200">
    <property type="match status" value="2"/>
</dbReference>
<dbReference type="PANTHER" id="PTHR38340">
    <property type="entry name" value="S-LAYER PROTEIN"/>
    <property type="match status" value="1"/>
</dbReference>
<reference evidence="5 6" key="1">
    <citation type="submission" date="2018-10" db="EMBL/GenBank/DDBJ databases">
        <title>Genomic Encyclopedia of Type Strains, Phase IV (KMG-IV): sequencing the most valuable type-strain genomes for metagenomic binning, comparative biology and taxonomic classification.</title>
        <authorList>
            <person name="Goeker M."/>
        </authorList>
    </citation>
    <scope>NUCLEOTIDE SEQUENCE [LARGE SCALE GENOMIC DNA]</scope>
    <source>
        <strain evidence="5 6">DSM 3303</strain>
    </source>
</reference>
<dbReference type="InterPro" id="IPR050557">
    <property type="entry name" value="RTX_toxin/Mannuronan_C5-epim"/>
</dbReference>
<dbReference type="InterPro" id="IPR041690">
    <property type="entry name" value="Cadherin_5"/>
</dbReference>
<feature type="non-terminal residue" evidence="5">
    <location>
        <position position="1"/>
    </location>
</feature>
<dbReference type="GO" id="GO:0005509">
    <property type="term" value="F:calcium ion binding"/>
    <property type="evidence" value="ECO:0007669"/>
    <property type="project" value="InterPro"/>
</dbReference>
<dbReference type="Pfam" id="PF00353">
    <property type="entry name" value="HemolysinCabind"/>
    <property type="match status" value="3"/>
</dbReference>
<feature type="domain" description="Cadherin-like" evidence="4">
    <location>
        <begin position="488"/>
        <end position="537"/>
    </location>
</feature>
<dbReference type="Gene3D" id="2.150.10.10">
    <property type="entry name" value="Serralysin-like metalloprotease, C-terminal"/>
    <property type="match status" value="1"/>
</dbReference>
<evidence type="ECO:0000259" key="3">
    <source>
        <dbReference type="Pfam" id="PF17803"/>
    </source>
</evidence>
<dbReference type="EMBL" id="RBID01000016">
    <property type="protein sequence ID" value="RKQ56962.1"/>
    <property type="molecule type" value="Genomic_DNA"/>
</dbReference>
<dbReference type="Pfam" id="PF17892">
    <property type="entry name" value="Cadherin_5"/>
    <property type="match status" value="1"/>
</dbReference>
<evidence type="ECO:0000256" key="2">
    <source>
        <dbReference type="ARBA" id="ARBA00022525"/>
    </source>
</evidence>
<name>A0A495B7M1_VOGIN</name>
<evidence type="ECO:0000313" key="5">
    <source>
        <dbReference type="EMBL" id="RKQ56962.1"/>
    </source>
</evidence>
<dbReference type="InterPro" id="IPR040853">
    <property type="entry name" value="RapA2_cadherin-like"/>
</dbReference>
<comment type="caution">
    <text evidence="5">The sequence shown here is derived from an EMBL/GenBank/DDBJ whole genome shotgun (WGS) entry which is preliminary data.</text>
</comment>
<dbReference type="InterPro" id="IPR019960">
    <property type="entry name" value="T1SS_VCA0849"/>
</dbReference>
<dbReference type="SUPFAM" id="SSF49373">
    <property type="entry name" value="Invasin/intimin cell-adhesion fragments"/>
    <property type="match status" value="1"/>
</dbReference>